<dbReference type="PANTHER" id="PTHR31118:SF12">
    <property type="entry name" value="CYCLASE-LIKE PROTEIN 2"/>
    <property type="match status" value="1"/>
</dbReference>
<dbReference type="InterPro" id="IPR007325">
    <property type="entry name" value="KFase/CYL"/>
</dbReference>
<dbReference type="RefSeq" id="WP_097149732.1">
    <property type="nucleotide sequence ID" value="NZ_OBQC01000007.1"/>
</dbReference>
<dbReference type="Proteomes" id="UP000219252">
    <property type="component" value="Unassembled WGS sequence"/>
</dbReference>
<dbReference type="EMBL" id="OBQC01000007">
    <property type="protein sequence ID" value="SOC40231.1"/>
    <property type="molecule type" value="Genomic_DNA"/>
</dbReference>
<dbReference type="PANTHER" id="PTHR31118">
    <property type="entry name" value="CYCLASE-LIKE PROTEIN 2"/>
    <property type="match status" value="1"/>
</dbReference>
<organism evidence="1 2">
    <name type="scientific">Ureibacillus acetophenoni</name>
    <dbReference type="NCBI Taxonomy" id="614649"/>
    <lineage>
        <taxon>Bacteria</taxon>
        <taxon>Bacillati</taxon>
        <taxon>Bacillota</taxon>
        <taxon>Bacilli</taxon>
        <taxon>Bacillales</taxon>
        <taxon>Caryophanaceae</taxon>
        <taxon>Ureibacillus</taxon>
    </lineage>
</organism>
<dbReference type="Gene3D" id="3.50.30.50">
    <property type="entry name" value="Putative cyclase"/>
    <property type="match status" value="1"/>
</dbReference>
<reference evidence="2" key="1">
    <citation type="submission" date="2017-08" db="EMBL/GenBank/DDBJ databases">
        <authorList>
            <person name="Varghese N."/>
            <person name="Submissions S."/>
        </authorList>
    </citation>
    <scope>NUCLEOTIDE SEQUENCE [LARGE SCALE GENOMIC DNA]</scope>
    <source>
        <strain evidence="2">JC23</strain>
    </source>
</reference>
<dbReference type="GO" id="GO:0019441">
    <property type="term" value="P:L-tryptophan catabolic process to kynurenine"/>
    <property type="evidence" value="ECO:0007669"/>
    <property type="project" value="InterPro"/>
</dbReference>
<keyword evidence="2" id="KW-1185">Reference proteome</keyword>
<protein>
    <submittedName>
        <fullName evidence="1">Kynurenine formamidase</fullName>
    </submittedName>
</protein>
<accession>A0A285UJ07</accession>
<dbReference type="Pfam" id="PF04199">
    <property type="entry name" value="Cyclase"/>
    <property type="match status" value="1"/>
</dbReference>
<evidence type="ECO:0000313" key="2">
    <source>
        <dbReference type="Proteomes" id="UP000219252"/>
    </source>
</evidence>
<proteinExistence type="predicted"/>
<name>A0A285UJ07_9BACL</name>
<evidence type="ECO:0000313" key="1">
    <source>
        <dbReference type="EMBL" id="SOC40231.1"/>
    </source>
</evidence>
<dbReference type="InterPro" id="IPR037175">
    <property type="entry name" value="KFase_sf"/>
</dbReference>
<dbReference type="GO" id="GO:0004061">
    <property type="term" value="F:arylformamidase activity"/>
    <property type="evidence" value="ECO:0007669"/>
    <property type="project" value="InterPro"/>
</dbReference>
<dbReference type="OrthoDB" id="9796085at2"/>
<gene>
    <name evidence="1" type="ORF">SAMN05877842_107143</name>
</gene>
<dbReference type="AlphaFoldDB" id="A0A285UJ07"/>
<sequence>MDTVKSKTLVNLMEKLLDQSIEVVDLTQVLNEDTPVISLPDPFVDTKGFSIEQISKYDENGPFFYWNNFTMGEHCGTHFDAPVHWISGKDHQSVDEIPVKKLIGEAIVIDIKDKCDKDPDYCLTIEDIKEFEAEHGEIPPHSWVLIYTGWAQYSNDHEKFFNVGEDGQPHTPGTSVEASKFLANERDILGVGVETVGTDAGLAGGFETPFPNHYFMHEANRYGLASLTNLDKLPARGSILIASPLKIENGSGSPARVIALVEK</sequence>
<dbReference type="SUPFAM" id="SSF102198">
    <property type="entry name" value="Putative cyclase"/>
    <property type="match status" value="1"/>
</dbReference>